<evidence type="ECO:0000256" key="1">
    <source>
        <dbReference type="SAM" id="Phobius"/>
    </source>
</evidence>
<keyword evidence="1" id="KW-1133">Transmembrane helix</keyword>
<dbReference type="OrthoDB" id="3641893at2759"/>
<dbReference type="EMBL" id="ML977314">
    <property type="protein sequence ID" value="KAF2120256.1"/>
    <property type="molecule type" value="Genomic_DNA"/>
</dbReference>
<dbReference type="AlphaFoldDB" id="A0A6A5ZM63"/>
<reference evidence="2" key="1">
    <citation type="journal article" date="2020" name="Stud. Mycol.">
        <title>101 Dothideomycetes genomes: a test case for predicting lifestyles and emergence of pathogens.</title>
        <authorList>
            <person name="Haridas S."/>
            <person name="Albert R."/>
            <person name="Binder M."/>
            <person name="Bloem J."/>
            <person name="Labutti K."/>
            <person name="Salamov A."/>
            <person name="Andreopoulos B."/>
            <person name="Baker S."/>
            <person name="Barry K."/>
            <person name="Bills G."/>
            <person name="Bluhm B."/>
            <person name="Cannon C."/>
            <person name="Castanera R."/>
            <person name="Culley D."/>
            <person name="Daum C."/>
            <person name="Ezra D."/>
            <person name="Gonzalez J."/>
            <person name="Henrissat B."/>
            <person name="Kuo A."/>
            <person name="Liang C."/>
            <person name="Lipzen A."/>
            <person name="Lutzoni F."/>
            <person name="Magnuson J."/>
            <person name="Mondo S."/>
            <person name="Nolan M."/>
            <person name="Ohm R."/>
            <person name="Pangilinan J."/>
            <person name="Park H.-J."/>
            <person name="Ramirez L."/>
            <person name="Alfaro M."/>
            <person name="Sun H."/>
            <person name="Tritt A."/>
            <person name="Yoshinaga Y."/>
            <person name="Zwiers L.-H."/>
            <person name="Turgeon B."/>
            <person name="Goodwin S."/>
            <person name="Spatafora J."/>
            <person name="Crous P."/>
            <person name="Grigoriev I."/>
        </authorList>
    </citation>
    <scope>NUCLEOTIDE SEQUENCE</scope>
    <source>
        <strain evidence="2">CBS 627.86</strain>
    </source>
</reference>
<sequence>MAPIALPQPAIQAFNNMLSLLDRSSSSATMAHFEKRDNMGYAIHPSLIVLLIMLGAALLVAMLAGMIRMYFPAEEGMTFPSNEQMEYMREVRERNLADLMATGRSTGKNRH</sequence>
<keyword evidence="1" id="KW-0812">Transmembrane</keyword>
<organism evidence="2 3">
    <name type="scientific">Lophiotrema nucula</name>
    <dbReference type="NCBI Taxonomy" id="690887"/>
    <lineage>
        <taxon>Eukaryota</taxon>
        <taxon>Fungi</taxon>
        <taxon>Dikarya</taxon>
        <taxon>Ascomycota</taxon>
        <taxon>Pezizomycotina</taxon>
        <taxon>Dothideomycetes</taxon>
        <taxon>Pleosporomycetidae</taxon>
        <taxon>Pleosporales</taxon>
        <taxon>Lophiotremataceae</taxon>
        <taxon>Lophiotrema</taxon>
    </lineage>
</organism>
<proteinExistence type="predicted"/>
<protein>
    <submittedName>
        <fullName evidence="2">Uncharacterized protein</fullName>
    </submittedName>
</protein>
<name>A0A6A5ZM63_9PLEO</name>
<accession>A0A6A5ZM63</accession>
<evidence type="ECO:0000313" key="3">
    <source>
        <dbReference type="Proteomes" id="UP000799770"/>
    </source>
</evidence>
<gene>
    <name evidence="2" type="ORF">BDV96DRAFT_642099</name>
</gene>
<keyword evidence="1" id="KW-0472">Membrane</keyword>
<feature type="transmembrane region" description="Helical" evidence="1">
    <location>
        <begin position="47"/>
        <end position="71"/>
    </location>
</feature>
<dbReference type="Proteomes" id="UP000799770">
    <property type="component" value="Unassembled WGS sequence"/>
</dbReference>
<evidence type="ECO:0000313" key="2">
    <source>
        <dbReference type="EMBL" id="KAF2120256.1"/>
    </source>
</evidence>
<keyword evidence="3" id="KW-1185">Reference proteome</keyword>